<dbReference type="GO" id="GO:0034454">
    <property type="term" value="P:microtubule anchoring at centrosome"/>
    <property type="evidence" value="ECO:0007669"/>
    <property type="project" value="TreeGrafter"/>
</dbReference>
<keyword evidence="6" id="KW-0963">Cytoplasm</keyword>
<evidence type="ECO:0000256" key="2">
    <source>
        <dbReference type="ARBA" id="ARBA00004120"/>
    </source>
</evidence>
<evidence type="ECO:0000256" key="7">
    <source>
        <dbReference type="ARBA" id="ARBA00022794"/>
    </source>
</evidence>
<evidence type="ECO:0000256" key="1">
    <source>
        <dbReference type="ARBA" id="ARBA00004114"/>
    </source>
</evidence>
<organism evidence="12">
    <name type="scientific">Strombidium inclinatum</name>
    <dbReference type="NCBI Taxonomy" id="197538"/>
    <lineage>
        <taxon>Eukaryota</taxon>
        <taxon>Sar</taxon>
        <taxon>Alveolata</taxon>
        <taxon>Ciliophora</taxon>
        <taxon>Intramacronucleata</taxon>
        <taxon>Spirotrichea</taxon>
        <taxon>Oligotrichia</taxon>
        <taxon>Strombidiidae</taxon>
        <taxon>Strombidium</taxon>
    </lineage>
</organism>
<dbReference type="GO" id="GO:0097712">
    <property type="term" value="P:vesicle targeting, trans-Golgi to periciliary membrane compartment"/>
    <property type="evidence" value="ECO:0007669"/>
    <property type="project" value="TreeGrafter"/>
</dbReference>
<evidence type="ECO:0000256" key="8">
    <source>
        <dbReference type="ARBA" id="ARBA00023069"/>
    </source>
</evidence>
<evidence type="ECO:0000256" key="5">
    <source>
        <dbReference type="ARBA" id="ARBA00022015"/>
    </source>
</evidence>
<reference evidence="12" key="1">
    <citation type="submission" date="2021-01" db="EMBL/GenBank/DDBJ databases">
        <authorList>
            <person name="Corre E."/>
            <person name="Pelletier E."/>
            <person name="Niang G."/>
            <person name="Scheremetjew M."/>
            <person name="Finn R."/>
            <person name="Kale V."/>
            <person name="Holt S."/>
            <person name="Cochrane G."/>
            <person name="Meng A."/>
            <person name="Brown T."/>
            <person name="Cohen L."/>
        </authorList>
    </citation>
    <scope>NUCLEOTIDE SEQUENCE</scope>
    <source>
        <strain evidence="12">S3</strain>
    </source>
</reference>
<keyword evidence="10" id="KW-0966">Cell projection</keyword>
<comment type="subcellular location">
    <subcellularLocation>
        <location evidence="2">Cytoplasm</location>
        <location evidence="2">Cytoskeleton</location>
        <location evidence="2">Cilium basal body</location>
    </subcellularLocation>
    <subcellularLocation>
        <location evidence="1">Cytoplasm</location>
        <location evidence="1">Cytoskeleton</location>
        <location evidence="1">Microtubule organizing center</location>
        <location evidence="1">Centrosome</location>
        <location evidence="1">Centriole</location>
    </subcellularLocation>
    <subcellularLocation>
        <location evidence="3">Cytoplasm</location>
        <location evidence="3">Cytoskeleton</location>
        <location evidence="3">Spindle</location>
    </subcellularLocation>
</comment>
<evidence type="ECO:0000256" key="4">
    <source>
        <dbReference type="ARBA" id="ARBA00009371"/>
    </source>
</evidence>
<keyword evidence="9" id="KW-0206">Cytoskeleton</keyword>
<dbReference type="Pfam" id="PF14933">
    <property type="entry name" value="CEP19"/>
    <property type="match status" value="1"/>
</dbReference>
<dbReference type="PANTHER" id="PTHR31539">
    <property type="entry name" value="CENTROSOMAL PROTEIN OF 19K CEP19"/>
    <property type="match status" value="1"/>
</dbReference>
<dbReference type="AlphaFoldDB" id="A0A7S3N383"/>
<evidence type="ECO:0000256" key="9">
    <source>
        <dbReference type="ARBA" id="ARBA00023212"/>
    </source>
</evidence>
<accession>A0A7S3N383</accession>
<evidence type="ECO:0000313" key="12">
    <source>
        <dbReference type="EMBL" id="CAE0334899.1"/>
    </source>
</evidence>
<feature type="region of interest" description="Disordered" evidence="11">
    <location>
        <begin position="1"/>
        <end position="25"/>
    </location>
</feature>
<protein>
    <recommendedName>
        <fullName evidence="5">Centrosomal protein of 19 kDa</fullName>
    </recommendedName>
</protein>
<comment type="similarity">
    <text evidence="4">Belongs to the CEP19 family.</text>
</comment>
<gene>
    <name evidence="12" type="ORF">SINC0208_LOCUS15538</name>
</gene>
<sequence length="104" mass="12250">MEAREQQDPFEKERYDALENQEVSPDMDWGDLELEEKPLPQIDIASKDYQFKNLNQLDTYELEQHKKAMDKDFNKNALKPGDSGFVYDKVVDFSKGGEVEEEWD</sequence>
<evidence type="ECO:0000256" key="6">
    <source>
        <dbReference type="ARBA" id="ARBA00022490"/>
    </source>
</evidence>
<dbReference type="PANTHER" id="PTHR31539:SF1">
    <property type="entry name" value="CENTROSOMAL PROTEIN OF 19 KDA"/>
    <property type="match status" value="1"/>
</dbReference>
<proteinExistence type="inferred from homology"/>
<dbReference type="GO" id="GO:0005814">
    <property type="term" value="C:centriole"/>
    <property type="evidence" value="ECO:0007669"/>
    <property type="project" value="UniProtKB-SubCell"/>
</dbReference>
<dbReference type="EMBL" id="HBIH01038496">
    <property type="protein sequence ID" value="CAE0334899.1"/>
    <property type="molecule type" value="Transcribed_RNA"/>
</dbReference>
<name>A0A7S3N383_9SPIT</name>
<feature type="compositionally biased region" description="Basic and acidic residues" evidence="11">
    <location>
        <begin position="1"/>
        <end position="17"/>
    </location>
</feature>
<dbReference type="GO" id="GO:0000922">
    <property type="term" value="C:spindle pole"/>
    <property type="evidence" value="ECO:0007669"/>
    <property type="project" value="TreeGrafter"/>
</dbReference>
<evidence type="ECO:0000256" key="10">
    <source>
        <dbReference type="ARBA" id="ARBA00023273"/>
    </source>
</evidence>
<evidence type="ECO:0000256" key="11">
    <source>
        <dbReference type="SAM" id="MobiDB-lite"/>
    </source>
</evidence>
<dbReference type="GO" id="GO:0036064">
    <property type="term" value="C:ciliary basal body"/>
    <property type="evidence" value="ECO:0007669"/>
    <property type="project" value="TreeGrafter"/>
</dbReference>
<keyword evidence="8" id="KW-0969">Cilium</keyword>
<evidence type="ECO:0000256" key="3">
    <source>
        <dbReference type="ARBA" id="ARBA00004186"/>
    </source>
</evidence>
<dbReference type="InterPro" id="IPR029412">
    <property type="entry name" value="CEP19"/>
</dbReference>
<keyword evidence="7" id="KW-0970">Cilium biogenesis/degradation</keyword>